<dbReference type="GO" id="GO:0005634">
    <property type="term" value="C:nucleus"/>
    <property type="evidence" value="ECO:0007669"/>
    <property type="project" value="UniProtKB-UniRule"/>
</dbReference>
<keyword evidence="4" id="KW-1185">Reference proteome</keyword>
<dbReference type="Pfam" id="PF00505">
    <property type="entry name" value="HMG_box"/>
    <property type="match status" value="1"/>
</dbReference>
<evidence type="ECO:0000313" key="4">
    <source>
        <dbReference type="Proteomes" id="UP000265000"/>
    </source>
</evidence>
<dbReference type="GO" id="GO:0003677">
    <property type="term" value="F:DNA binding"/>
    <property type="evidence" value="ECO:0007669"/>
    <property type="project" value="UniProtKB-UniRule"/>
</dbReference>
<evidence type="ECO:0000256" key="1">
    <source>
        <dbReference type="PROSITE-ProRule" id="PRU00267"/>
    </source>
</evidence>
<dbReference type="Proteomes" id="UP000265000">
    <property type="component" value="Unplaced"/>
</dbReference>
<dbReference type="SUPFAM" id="SSF47095">
    <property type="entry name" value="HMG-box"/>
    <property type="match status" value="1"/>
</dbReference>
<organism evidence="3 4">
    <name type="scientific">Fundulus heteroclitus</name>
    <name type="common">Killifish</name>
    <name type="synonym">Mummichog</name>
    <dbReference type="NCBI Taxonomy" id="8078"/>
    <lineage>
        <taxon>Eukaryota</taxon>
        <taxon>Metazoa</taxon>
        <taxon>Chordata</taxon>
        <taxon>Craniata</taxon>
        <taxon>Vertebrata</taxon>
        <taxon>Euteleostomi</taxon>
        <taxon>Actinopterygii</taxon>
        <taxon>Neopterygii</taxon>
        <taxon>Teleostei</taxon>
        <taxon>Neoteleostei</taxon>
        <taxon>Acanthomorphata</taxon>
        <taxon>Ovalentaria</taxon>
        <taxon>Atherinomorphae</taxon>
        <taxon>Cyprinodontiformes</taxon>
        <taxon>Fundulidae</taxon>
        <taxon>Fundulus</taxon>
    </lineage>
</organism>
<feature type="DNA-binding region" description="HMG box" evidence="1">
    <location>
        <begin position="18"/>
        <end position="86"/>
    </location>
</feature>
<dbReference type="Gene3D" id="1.10.30.10">
    <property type="entry name" value="High mobility group box domain"/>
    <property type="match status" value="1"/>
</dbReference>
<feature type="domain" description="HMG box" evidence="2">
    <location>
        <begin position="18"/>
        <end position="86"/>
    </location>
</feature>
<accession>A0A3Q2PY30</accession>
<name>A0A3Q2PY30_FUNHE</name>
<dbReference type="InterPro" id="IPR052856">
    <property type="entry name" value="SOX30_TF"/>
</dbReference>
<evidence type="ECO:0000259" key="2">
    <source>
        <dbReference type="PROSITE" id="PS50118"/>
    </source>
</evidence>
<reference evidence="3" key="2">
    <citation type="submission" date="2025-09" db="UniProtKB">
        <authorList>
            <consortium name="Ensembl"/>
        </authorList>
    </citation>
    <scope>IDENTIFICATION</scope>
</reference>
<dbReference type="GeneTree" id="ENSGT00940000161042"/>
<dbReference type="CDD" id="cd22033">
    <property type="entry name" value="HMG-box_SoxH_SOX30"/>
    <property type="match status" value="1"/>
</dbReference>
<dbReference type="PANTHER" id="PTHR47279:SF1">
    <property type="entry name" value="TRANSCRIPTION FACTOR SOX-30"/>
    <property type="match status" value="1"/>
</dbReference>
<proteinExistence type="predicted"/>
<sequence length="276" mass="31559">MSSSDFKHIQFVQEDGRVKRPMNAFLVWSHIHREVLQKAIPGIVGNEISVQLGNEWFKLSEEQKRPYYEVADKLKEQHRQQFPDYEYCPRKRKYREQALEGKHGQTSGQQQGSNVPFVSQITPSCQPDFLDPIPLGPSVVPYSVCYDPCLPFNLHHPAAPHPMDQSQSLRLGIMFLIARFRNVLHVLALMYSDANQPCNDRQLNVFIHLCFYSPQFVGSQMEEMTNINQSYWQGGAVGPSPFDPNHYPAGLYQEVILGSNMNSVLGDVVTFQQDCL</sequence>
<dbReference type="STRING" id="8078.ENSFHEP00000018731"/>
<evidence type="ECO:0000313" key="3">
    <source>
        <dbReference type="Ensembl" id="ENSFHEP00000018731.1"/>
    </source>
</evidence>
<dbReference type="PROSITE" id="PS50118">
    <property type="entry name" value="HMG_BOX_2"/>
    <property type="match status" value="1"/>
</dbReference>
<protein>
    <submittedName>
        <fullName evidence="3">Transcription factor SOX-30-like</fullName>
    </submittedName>
</protein>
<dbReference type="PANTHER" id="PTHR47279">
    <property type="entry name" value="TRANSCRIPTION FACTOR SOX-30"/>
    <property type="match status" value="1"/>
</dbReference>
<keyword evidence="1" id="KW-0238">DNA-binding</keyword>
<dbReference type="InterPro" id="IPR009071">
    <property type="entry name" value="HMG_box_dom"/>
</dbReference>
<dbReference type="InterPro" id="IPR036910">
    <property type="entry name" value="HMG_box_dom_sf"/>
</dbReference>
<dbReference type="Ensembl" id="ENSFHET00000027797.1">
    <property type="protein sequence ID" value="ENSFHEP00000018731.1"/>
    <property type="gene ID" value="ENSFHEG00000020619.1"/>
</dbReference>
<reference evidence="3" key="1">
    <citation type="submission" date="2025-08" db="UniProtKB">
        <authorList>
            <consortium name="Ensembl"/>
        </authorList>
    </citation>
    <scope>IDENTIFICATION</scope>
</reference>
<keyword evidence="1" id="KW-0539">Nucleus</keyword>
<dbReference type="AlphaFoldDB" id="A0A3Q2PY30"/>
<dbReference type="SMART" id="SM00398">
    <property type="entry name" value="HMG"/>
    <property type="match status" value="1"/>
</dbReference>